<proteinExistence type="predicted"/>
<reference evidence="3 4" key="1">
    <citation type="submission" date="2019-12" db="EMBL/GenBank/DDBJ databases">
        <authorList>
            <person name="Shi Y."/>
        </authorList>
    </citation>
    <scope>NUCLEOTIDE SEQUENCE [LARGE SCALE GENOMIC DNA]</scope>
    <source>
        <strain evidence="3 4">JCM 17929</strain>
    </source>
</reference>
<dbReference type="InterPro" id="IPR022121">
    <property type="entry name" value="Peptidase_M73_camelysin"/>
</dbReference>
<feature type="transmembrane region" description="Helical" evidence="2">
    <location>
        <begin position="47"/>
        <end position="65"/>
    </location>
</feature>
<accession>A0A6N8GLE1</accession>
<dbReference type="NCBIfam" id="TIGR04089">
    <property type="entry name" value="exp_by_SipW_III"/>
    <property type="match status" value="1"/>
</dbReference>
<dbReference type="Pfam" id="PF12389">
    <property type="entry name" value="Peptidase_M73"/>
    <property type="match status" value="1"/>
</dbReference>
<dbReference type="EMBL" id="WOGU01000010">
    <property type="protein sequence ID" value="MUN63936.1"/>
    <property type="molecule type" value="Genomic_DNA"/>
</dbReference>
<keyword evidence="2" id="KW-0472">Membrane</keyword>
<evidence type="ECO:0000313" key="3">
    <source>
        <dbReference type="EMBL" id="MUN63936.1"/>
    </source>
</evidence>
<comment type="caution">
    <text evidence="3">The sequence shown here is derived from an EMBL/GenBank/DDBJ whole genome shotgun (WGS) entry which is preliminary data.</text>
</comment>
<organism evidence="3 4">
    <name type="scientific">Kocuria sediminis</name>
    <dbReference type="NCBI Taxonomy" id="1038857"/>
    <lineage>
        <taxon>Bacteria</taxon>
        <taxon>Bacillati</taxon>
        <taxon>Actinomycetota</taxon>
        <taxon>Actinomycetes</taxon>
        <taxon>Micrococcales</taxon>
        <taxon>Micrococcaceae</taxon>
        <taxon>Kocuria</taxon>
    </lineage>
</organism>
<evidence type="ECO:0000313" key="4">
    <source>
        <dbReference type="Proteomes" id="UP000436989"/>
    </source>
</evidence>
<sequence length="217" mass="22692">MPRAAHRSRAALLPHLSHEGGTMSSAAQHLPSESPARGAKNRRTGKAVLAGAVAVGLLAAGGGTFSKWSDSQAIASDDTIATGELSLALDQDVTWTDGNGKVIDINTYQVVPGDTVKLKVSPTIQAEGDNLKATLALQLPANLQSVIGTYVDYTLQIDGLPDTNNDKVYEVTQANDGKPVNVTATFTWKADSVTGDQGQNVPAQSLKGFNLVLDQSL</sequence>
<dbReference type="Proteomes" id="UP000436989">
    <property type="component" value="Unassembled WGS sequence"/>
</dbReference>
<evidence type="ECO:0000256" key="2">
    <source>
        <dbReference type="SAM" id="Phobius"/>
    </source>
</evidence>
<keyword evidence="2" id="KW-1133">Transmembrane helix</keyword>
<feature type="region of interest" description="Disordered" evidence="1">
    <location>
        <begin position="15"/>
        <end position="43"/>
    </location>
</feature>
<gene>
    <name evidence="3" type="ORF">GMA12_12440</name>
</gene>
<keyword evidence="2" id="KW-0812">Transmembrane</keyword>
<dbReference type="InterPro" id="IPR024006">
    <property type="entry name" value="Alt_signal_exp_actinobact"/>
</dbReference>
<keyword evidence="4" id="KW-1185">Reference proteome</keyword>
<evidence type="ECO:0000256" key="1">
    <source>
        <dbReference type="SAM" id="MobiDB-lite"/>
    </source>
</evidence>
<name>A0A6N8GLE1_9MICC</name>
<dbReference type="AlphaFoldDB" id="A0A6N8GLE1"/>
<protein>
    <submittedName>
        <fullName evidence="3">Alternate-type signal peptide domain-containing protein</fullName>
    </submittedName>
</protein>